<comment type="subcellular location">
    <subcellularLocation>
        <location evidence="1">Cytoplasm</location>
    </subcellularLocation>
</comment>
<evidence type="ECO:0000313" key="3">
    <source>
        <dbReference type="EMBL" id="GLP97435.1"/>
    </source>
</evidence>
<comment type="function">
    <text evidence="1">Required for ubiquinone (coenzyme Q) biosynthesis. Binds hydrophobic ubiquinone biosynthetic intermediates via its SCP2 domain and is essential for the stability of the Ubi complex. May constitute a docking platform where Ubi enzymes assemble and access their SCP2-bound polyprenyl substrates.</text>
</comment>
<dbReference type="Proteomes" id="UP001161422">
    <property type="component" value="Unassembled WGS sequence"/>
</dbReference>
<keyword evidence="1" id="KW-0963">Cytoplasm</keyword>
<feature type="domain" description="SCP2" evidence="2">
    <location>
        <begin position="15"/>
        <end position="112"/>
    </location>
</feature>
<name>A0AA37W1I4_9GAMM</name>
<proteinExistence type="inferred from homology"/>
<reference evidence="3" key="1">
    <citation type="journal article" date="2014" name="Int. J. Syst. Evol. Microbiol.">
        <title>Complete genome sequence of Corynebacterium casei LMG S-19264T (=DSM 44701T), isolated from a smear-ripened cheese.</title>
        <authorList>
            <consortium name="US DOE Joint Genome Institute (JGI-PGF)"/>
            <person name="Walter F."/>
            <person name="Albersmeier A."/>
            <person name="Kalinowski J."/>
            <person name="Ruckert C."/>
        </authorList>
    </citation>
    <scope>NUCLEOTIDE SEQUENCE</scope>
    <source>
        <strain evidence="3">NBRC 101628</strain>
    </source>
</reference>
<comment type="pathway">
    <text evidence="1">Cofactor biosynthesis; ubiquinone biosynthesis.</text>
</comment>
<organism evidence="3 4">
    <name type="scientific">Paraferrimonas sedimenticola</name>
    <dbReference type="NCBI Taxonomy" id="375674"/>
    <lineage>
        <taxon>Bacteria</taxon>
        <taxon>Pseudomonadati</taxon>
        <taxon>Pseudomonadota</taxon>
        <taxon>Gammaproteobacteria</taxon>
        <taxon>Alteromonadales</taxon>
        <taxon>Ferrimonadaceae</taxon>
        <taxon>Paraferrimonas</taxon>
    </lineage>
</organism>
<sequence>MLAANLACEVLEHAINTALAQHRGQGPLFEGASGKVIELKLKELTWPLFVIPRANGVSLLSQYGDTPDVSVSLPLTQAQALSDGNRLMELIKQEQVALIGDLNVLQSFANQLKRLDIDWLAPIAALVGDPAAHKLGGLFAELRHKGSRFQSGASMQLKNWLSDEAKLAPGKAEFSGFRQQVTQLEQATATLEQKIKQLVSR</sequence>
<dbReference type="GO" id="GO:0005737">
    <property type="term" value="C:cytoplasm"/>
    <property type="evidence" value="ECO:0007669"/>
    <property type="project" value="UniProtKB-SubCell"/>
</dbReference>
<keyword evidence="4" id="KW-1185">Reference proteome</keyword>
<comment type="caution">
    <text evidence="3">The sequence shown here is derived from an EMBL/GenBank/DDBJ whole genome shotgun (WGS) entry which is preliminary data.</text>
</comment>
<dbReference type="AlphaFoldDB" id="A0AA37W1I4"/>
<evidence type="ECO:0000259" key="2">
    <source>
        <dbReference type="Pfam" id="PF02036"/>
    </source>
</evidence>
<dbReference type="InterPro" id="IPR038989">
    <property type="entry name" value="UbiJ"/>
</dbReference>
<dbReference type="RefSeq" id="WP_095504722.1">
    <property type="nucleotide sequence ID" value="NZ_BSNC01000006.1"/>
</dbReference>
<gene>
    <name evidence="3" type="primary">yigP</name>
    <name evidence="1" type="synonym">ubiJ</name>
    <name evidence="3" type="ORF">GCM10007895_27420</name>
</gene>
<keyword evidence="1" id="KW-0831">Ubiquinone biosynthesis</keyword>
<dbReference type="PANTHER" id="PTHR38693">
    <property type="entry name" value="UBIQUINONE BIOSYNTHESIS PROTEIN UBIJ"/>
    <property type="match status" value="1"/>
</dbReference>
<dbReference type="HAMAP" id="MF_02215">
    <property type="entry name" value="UbiJ"/>
    <property type="match status" value="1"/>
</dbReference>
<dbReference type="PANTHER" id="PTHR38693:SF1">
    <property type="entry name" value="UBIQUINONE BIOSYNTHESIS ACCESSORY FACTOR UBIJ"/>
    <property type="match status" value="1"/>
</dbReference>
<evidence type="ECO:0000256" key="1">
    <source>
        <dbReference type="HAMAP-Rule" id="MF_02215"/>
    </source>
</evidence>
<protein>
    <recommendedName>
        <fullName evidence="1">Ubiquinone biosynthesis accessory factor UbiJ</fullName>
    </recommendedName>
</protein>
<dbReference type="EMBL" id="BSNC01000006">
    <property type="protein sequence ID" value="GLP97435.1"/>
    <property type="molecule type" value="Genomic_DNA"/>
</dbReference>
<dbReference type="GO" id="GO:0006744">
    <property type="term" value="P:ubiquinone biosynthetic process"/>
    <property type="evidence" value="ECO:0007669"/>
    <property type="project" value="UniProtKB-UniRule"/>
</dbReference>
<evidence type="ECO:0000313" key="4">
    <source>
        <dbReference type="Proteomes" id="UP001161422"/>
    </source>
</evidence>
<dbReference type="Pfam" id="PF02036">
    <property type="entry name" value="SCP2"/>
    <property type="match status" value="1"/>
</dbReference>
<dbReference type="InterPro" id="IPR003033">
    <property type="entry name" value="SCP2_sterol-bd_dom"/>
</dbReference>
<reference evidence="3" key="2">
    <citation type="submission" date="2023-01" db="EMBL/GenBank/DDBJ databases">
        <title>Draft genome sequence of Paraferrimonas sedimenticola strain NBRC 101628.</title>
        <authorList>
            <person name="Sun Q."/>
            <person name="Mori K."/>
        </authorList>
    </citation>
    <scope>NUCLEOTIDE SEQUENCE</scope>
    <source>
        <strain evidence="3">NBRC 101628</strain>
    </source>
</reference>
<accession>A0AA37W1I4</accession>
<comment type="similarity">
    <text evidence="1">Belongs to the UbiJ family.</text>
</comment>